<dbReference type="AlphaFoldDB" id="A0A7J0DI86"/>
<feature type="region of interest" description="Disordered" evidence="1">
    <location>
        <begin position="210"/>
        <end position="250"/>
    </location>
</feature>
<dbReference type="EMBL" id="BJWL01000238">
    <property type="protein sequence ID" value="GFS35781.1"/>
    <property type="molecule type" value="Genomic_DNA"/>
</dbReference>
<evidence type="ECO:0000313" key="2">
    <source>
        <dbReference type="EMBL" id="GFS35781.1"/>
    </source>
</evidence>
<feature type="region of interest" description="Disordered" evidence="1">
    <location>
        <begin position="1"/>
        <end position="24"/>
    </location>
</feature>
<feature type="compositionally biased region" description="Basic and acidic residues" evidence="1">
    <location>
        <begin position="1"/>
        <end position="17"/>
    </location>
</feature>
<organism evidence="2 3">
    <name type="scientific">Actinidia rufa</name>
    <dbReference type="NCBI Taxonomy" id="165716"/>
    <lineage>
        <taxon>Eukaryota</taxon>
        <taxon>Viridiplantae</taxon>
        <taxon>Streptophyta</taxon>
        <taxon>Embryophyta</taxon>
        <taxon>Tracheophyta</taxon>
        <taxon>Spermatophyta</taxon>
        <taxon>Magnoliopsida</taxon>
        <taxon>eudicotyledons</taxon>
        <taxon>Gunneridae</taxon>
        <taxon>Pentapetalae</taxon>
        <taxon>asterids</taxon>
        <taxon>Ericales</taxon>
        <taxon>Actinidiaceae</taxon>
        <taxon>Actinidia</taxon>
    </lineage>
</organism>
<dbReference type="PANTHER" id="PTHR31099">
    <property type="entry name" value="OS06G0165300 PROTEIN"/>
    <property type="match status" value="1"/>
</dbReference>
<reference evidence="3" key="1">
    <citation type="submission" date="2019-07" db="EMBL/GenBank/DDBJ databases">
        <title>De Novo Assembly of kiwifruit Actinidia rufa.</title>
        <authorList>
            <person name="Sugita-Konishi S."/>
            <person name="Sato K."/>
            <person name="Mori E."/>
            <person name="Abe Y."/>
            <person name="Kisaki G."/>
            <person name="Hamano K."/>
            <person name="Suezawa K."/>
            <person name="Otani M."/>
            <person name="Fukuda T."/>
            <person name="Manabe T."/>
            <person name="Gomi K."/>
            <person name="Tabuchi M."/>
            <person name="Akimitsu K."/>
            <person name="Kataoka I."/>
        </authorList>
    </citation>
    <scope>NUCLEOTIDE SEQUENCE [LARGE SCALE GENOMIC DNA]</scope>
    <source>
        <strain evidence="3">cv. Fuchu</strain>
    </source>
</reference>
<feature type="compositionally biased region" description="Basic and acidic residues" evidence="1">
    <location>
        <begin position="235"/>
        <end position="244"/>
    </location>
</feature>
<evidence type="ECO:0000313" key="3">
    <source>
        <dbReference type="Proteomes" id="UP000585474"/>
    </source>
</evidence>
<accession>A0A7J0DI86</accession>
<protein>
    <submittedName>
        <fullName evidence="2">Uncharacterized protein</fullName>
    </submittedName>
</protein>
<proteinExistence type="predicted"/>
<name>A0A7J0DI86_9ERIC</name>
<gene>
    <name evidence="2" type="ORF">Acr_00g0042000</name>
</gene>
<sequence length="405" mass="45548">MEDEVTRLHSLPREDPFSPKSSPSVALPSIEREVNIMTSKELEQLRESCSISSNTQIRLSKEGETIMSARPGEVAFYEAAFYAGLRLLIHLSIRMILHFYNICPAQLVPNAWHSVNPKPDSRWLYFRARPKRALFGEYPSNVKGWKRKFFIISGDNWEFPEGLARGARVPRVLRSWSTPRRKLYSIKVVLRSKTFRRSFGLSLKPMALGGGDKGEDALAGRAAPVTGDKGKSRHSRDEHPRSESPRAMSQRIRLKKLGQKLEESKSGSSMAKSTPAKGGMKLFRLLRPRRQNPVMRRARELLPVLKPGEGTFVNPTSMLGPRASILGSPSMAENILFRAVPLADKERVEQLTLDQTVTKFFHVIGQGNGDEVTLQQGRVTSLEGEMSRTQQLATELEGQLFEARV</sequence>
<evidence type="ECO:0000256" key="1">
    <source>
        <dbReference type="SAM" id="MobiDB-lite"/>
    </source>
</evidence>
<keyword evidence="3" id="KW-1185">Reference proteome</keyword>
<dbReference type="Proteomes" id="UP000585474">
    <property type="component" value="Unassembled WGS sequence"/>
</dbReference>
<dbReference type="PANTHER" id="PTHR31099:SF49">
    <property type="entry name" value="MYOSIN HEAVY CHAIN-LIKE PROTEIN"/>
    <property type="match status" value="1"/>
</dbReference>
<comment type="caution">
    <text evidence="2">The sequence shown here is derived from an EMBL/GenBank/DDBJ whole genome shotgun (WGS) entry which is preliminary data.</text>
</comment>